<dbReference type="PRINTS" id="PR00722">
    <property type="entry name" value="CHYMOTRYPSIN"/>
</dbReference>
<dbReference type="EMBL" id="AP014545">
    <property type="protein sequence ID" value="BBB25163.1"/>
    <property type="molecule type" value="Genomic_DNA"/>
</dbReference>
<dbReference type="PANTHER" id="PTHR15462">
    <property type="entry name" value="SERINE PROTEASE"/>
    <property type="match status" value="1"/>
</dbReference>
<feature type="domain" description="Peptidase S1" evidence="4">
    <location>
        <begin position="28"/>
        <end position="256"/>
    </location>
</feature>
<sequence>MTLIPATLLLICCTGLAYNQCSYAAEDVKDGSAWQTIAPTSYPMQRKWVSSEAHPWRMIGRINLAGRGHCTATLVSANQALTSAHCLWNSNTGKWFPAQYITFVAGAEKDTFQGLSTASGYTIAPDFNPHTLNSAELIKHDWALLTLNKPLGTLLGHLPLAAEHMMTIGQEISQAGYRADRPYVLTVEDRCSITQAYENRAILRTNCNTLEGDSGGPVLVKQNKQWVLMGIHRGRTINNQSLVISANNFSEFITGN</sequence>
<evidence type="ECO:0000313" key="6">
    <source>
        <dbReference type="Proteomes" id="UP000595663"/>
    </source>
</evidence>
<dbReference type="PROSITE" id="PS00135">
    <property type="entry name" value="TRYPSIN_SER"/>
    <property type="match status" value="1"/>
</dbReference>
<feature type="chain" id="PRO_5032871255" description="Peptidase S1 domain-containing protein" evidence="3">
    <location>
        <begin position="25"/>
        <end position="256"/>
    </location>
</feature>
<dbReference type="InterPro" id="IPR009003">
    <property type="entry name" value="Peptidase_S1_PA"/>
</dbReference>
<dbReference type="InterPro" id="IPR001254">
    <property type="entry name" value="Trypsin_dom"/>
</dbReference>
<dbReference type="KEGG" id="ajp:AMJAP_0564"/>
<organism evidence="5 6">
    <name type="scientific">Amphritea japonica ATCC BAA-1530</name>
    <dbReference type="NCBI Taxonomy" id="1278309"/>
    <lineage>
        <taxon>Bacteria</taxon>
        <taxon>Pseudomonadati</taxon>
        <taxon>Pseudomonadota</taxon>
        <taxon>Gammaproteobacteria</taxon>
        <taxon>Oceanospirillales</taxon>
        <taxon>Oceanospirillaceae</taxon>
        <taxon>Amphritea</taxon>
    </lineage>
</organism>
<evidence type="ECO:0000259" key="4">
    <source>
        <dbReference type="PROSITE" id="PS50240"/>
    </source>
</evidence>
<dbReference type="InterPro" id="IPR050966">
    <property type="entry name" value="Glutamyl_endopeptidase"/>
</dbReference>
<accession>A0A7R6P979</accession>
<evidence type="ECO:0000256" key="3">
    <source>
        <dbReference type="SAM" id="SignalP"/>
    </source>
</evidence>
<protein>
    <recommendedName>
        <fullName evidence="4">Peptidase S1 domain-containing protein</fullName>
    </recommendedName>
</protein>
<dbReference type="InterPro" id="IPR001314">
    <property type="entry name" value="Peptidase_S1A"/>
</dbReference>
<proteinExistence type="predicted"/>
<feature type="signal peptide" evidence="3">
    <location>
        <begin position="1"/>
        <end position="24"/>
    </location>
</feature>
<dbReference type="GO" id="GO:0006508">
    <property type="term" value="P:proteolysis"/>
    <property type="evidence" value="ECO:0007669"/>
    <property type="project" value="InterPro"/>
</dbReference>
<keyword evidence="6" id="KW-1185">Reference proteome</keyword>
<dbReference type="Proteomes" id="UP000595663">
    <property type="component" value="Chromosome"/>
</dbReference>
<gene>
    <name evidence="5" type="ORF">AMJAP_0564</name>
</gene>
<dbReference type="InterPro" id="IPR033116">
    <property type="entry name" value="TRYPSIN_SER"/>
</dbReference>
<name>A0A7R6P979_9GAMM</name>
<dbReference type="PROSITE" id="PS50240">
    <property type="entry name" value="TRYPSIN_DOM"/>
    <property type="match status" value="1"/>
</dbReference>
<dbReference type="SMART" id="SM00020">
    <property type="entry name" value="Tryp_SPc"/>
    <property type="match status" value="1"/>
</dbReference>
<dbReference type="Pfam" id="PF00089">
    <property type="entry name" value="Trypsin"/>
    <property type="match status" value="1"/>
</dbReference>
<dbReference type="RefSeq" id="WP_019622984.1">
    <property type="nucleotide sequence ID" value="NZ_AP014545.1"/>
</dbReference>
<reference evidence="5 6" key="1">
    <citation type="journal article" date="2008" name="Int. J. Syst. Evol. Microbiol.">
        <title>Amphritea japonica sp. nov. and Amphritea balenae sp. nov., isolated from the sediment adjacent to sperm whale carcasses off Kagoshima, Japan.</title>
        <authorList>
            <person name="Miyazaki M."/>
            <person name="Nogi Y."/>
            <person name="Fujiwara Y."/>
            <person name="Kawato M."/>
            <person name="Nagahama T."/>
            <person name="Kubokawa K."/>
            <person name="Horikoshi K."/>
        </authorList>
    </citation>
    <scope>NUCLEOTIDE SEQUENCE [LARGE SCALE GENOMIC DNA]</scope>
    <source>
        <strain evidence="5 6">ATCC BAA-1530</strain>
    </source>
</reference>
<keyword evidence="1 3" id="KW-0732">Signal</keyword>
<evidence type="ECO:0000313" key="5">
    <source>
        <dbReference type="EMBL" id="BBB25163.1"/>
    </source>
</evidence>
<dbReference type="AlphaFoldDB" id="A0A7R6P979"/>
<evidence type="ECO:0000256" key="1">
    <source>
        <dbReference type="ARBA" id="ARBA00022729"/>
    </source>
</evidence>
<dbReference type="GO" id="GO:0004252">
    <property type="term" value="F:serine-type endopeptidase activity"/>
    <property type="evidence" value="ECO:0007669"/>
    <property type="project" value="InterPro"/>
</dbReference>
<keyword evidence="2" id="KW-1015">Disulfide bond</keyword>
<dbReference type="InterPro" id="IPR043504">
    <property type="entry name" value="Peptidase_S1_PA_chymotrypsin"/>
</dbReference>
<dbReference type="PANTHER" id="PTHR15462:SF8">
    <property type="entry name" value="SERINE PROTEASE"/>
    <property type="match status" value="1"/>
</dbReference>
<dbReference type="OrthoDB" id="267336at2"/>
<dbReference type="Gene3D" id="2.40.10.10">
    <property type="entry name" value="Trypsin-like serine proteases"/>
    <property type="match status" value="2"/>
</dbReference>
<dbReference type="SUPFAM" id="SSF50494">
    <property type="entry name" value="Trypsin-like serine proteases"/>
    <property type="match status" value="1"/>
</dbReference>
<evidence type="ECO:0000256" key="2">
    <source>
        <dbReference type="ARBA" id="ARBA00023157"/>
    </source>
</evidence>